<evidence type="ECO:0008006" key="3">
    <source>
        <dbReference type="Google" id="ProtNLM"/>
    </source>
</evidence>
<proteinExistence type="predicted"/>
<dbReference type="RefSeq" id="XP_040791303.1">
    <property type="nucleotide sequence ID" value="XM_040935946.1"/>
</dbReference>
<organism evidence="1 2">
    <name type="scientific">Cucurbitaria berberidis CBS 394.84</name>
    <dbReference type="NCBI Taxonomy" id="1168544"/>
    <lineage>
        <taxon>Eukaryota</taxon>
        <taxon>Fungi</taxon>
        <taxon>Dikarya</taxon>
        <taxon>Ascomycota</taxon>
        <taxon>Pezizomycotina</taxon>
        <taxon>Dothideomycetes</taxon>
        <taxon>Pleosporomycetidae</taxon>
        <taxon>Pleosporales</taxon>
        <taxon>Pleosporineae</taxon>
        <taxon>Cucurbitariaceae</taxon>
        <taxon>Cucurbitaria</taxon>
    </lineage>
</organism>
<reference evidence="1" key="1">
    <citation type="submission" date="2020-01" db="EMBL/GenBank/DDBJ databases">
        <authorList>
            <consortium name="DOE Joint Genome Institute"/>
            <person name="Haridas S."/>
            <person name="Albert R."/>
            <person name="Binder M."/>
            <person name="Bloem J."/>
            <person name="Labutti K."/>
            <person name="Salamov A."/>
            <person name="Andreopoulos B."/>
            <person name="Baker S.E."/>
            <person name="Barry K."/>
            <person name="Bills G."/>
            <person name="Bluhm B.H."/>
            <person name="Cannon C."/>
            <person name="Castanera R."/>
            <person name="Culley D.E."/>
            <person name="Daum C."/>
            <person name="Ezra D."/>
            <person name="Gonzalez J.B."/>
            <person name="Henrissat B."/>
            <person name="Kuo A."/>
            <person name="Liang C."/>
            <person name="Lipzen A."/>
            <person name="Lutzoni F."/>
            <person name="Magnuson J."/>
            <person name="Mondo S."/>
            <person name="Nolan M."/>
            <person name="Ohm R."/>
            <person name="Pangilinan J."/>
            <person name="Park H.-J."/>
            <person name="Ramirez L."/>
            <person name="Alfaro M."/>
            <person name="Sun H."/>
            <person name="Tritt A."/>
            <person name="Yoshinaga Y."/>
            <person name="Zwiers L.-H."/>
            <person name="Turgeon B.G."/>
            <person name="Goodwin S.B."/>
            <person name="Spatafora J.W."/>
            <person name="Crous P.W."/>
            <person name="Grigoriev I.V."/>
        </authorList>
    </citation>
    <scope>NUCLEOTIDE SEQUENCE</scope>
    <source>
        <strain evidence="1">CBS 394.84</strain>
    </source>
</reference>
<gene>
    <name evidence="1" type="ORF">K460DRAFT_393744</name>
</gene>
<keyword evidence="2" id="KW-1185">Reference proteome</keyword>
<dbReference type="Proteomes" id="UP000800039">
    <property type="component" value="Unassembled WGS sequence"/>
</dbReference>
<evidence type="ECO:0000313" key="1">
    <source>
        <dbReference type="EMBL" id="KAF1848740.1"/>
    </source>
</evidence>
<evidence type="ECO:0000313" key="2">
    <source>
        <dbReference type="Proteomes" id="UP000800039"/>
    </source>
</evidence>
<dbReference type="EMBL" id="ML976615">
    <property type="protein sequence ID" value="KAF1848740.1"/>
    <property type="molecule type" value="Genomic_DNA"/>
</dbReference>
<protein>
    <recommendedName>
        <fullName evidence="3">F-box domain-containing protein</fullName>
    </recommendedName>
</protein>
<dbReference type="GeneID" id="63853197"/>
<name>A0A9P4GPD8_9PLEO</name>
<sequence>MDSLTVALTQLSIKSPNTMGWMHLPGELRNRIYAYITLSFPYEIDVAVYRVARQKLDNNNLPKPKCKPFFKCFPGIAFANKQLNAELFPMLVQKTRFYIHSGVDAAYLDEFLGNLPVCARSAIQRLAFPDFARSLRYFSPRGRELALIQSCQGLKQLTITINTQSFLQFTTLGVLRPGGRVSTPTPTDAVINVERVAGLWGLSSLHELEHLEKFKMEFLIDTGCGYLLRAFRELAEWVLVHLAFATVKEGRVRNEVKQVRKHLVEFSGRHGTCDLAICMFLIERK</sequence>
<dbReference type="PANTHER" id="PTHR42085">
    <property type="entry name" value="F-BOX DOMAIN-CONTAINING PROTEIN"/>
    <property type="match status" value="1"/>
</dbReference>
<comment type="caution">
    <text evidence="1">The sequence shown here is derived from an EMBL/GenBank/DDBJ whole genome shotgun (WGS) entry which is preliminary data.</text>
</comment>
<accession>A0A9P4GPD8</accession>
<dbReference type="AlphaFoldDB" id="A0A9P4GPD8"/>
<dbReference type="OrthoDB" id="3787318at2759"/>
<dbReference type="PANTHER" id="PTHR42085:SF8">
    <property type="entry name" value="F-BOX DOMAIN-CONTAINING PROTEIN"/>
    <property type="match status" value="1"/>
</dbReference>
<dbReference type="InterPro" id="IPR038883">
    <property type="entry name" value="AN11006-like"/>
</dbReference>